<accession>A0ABY9S4P4</accession>
<dbReference type="Proteomes" id="UP001246690">
    <property type="component" value="Chromosome"/>
</dbReference>
<gene>
    <name evidence="2" type="ORF">RHD99_13315</name>
</gene>
<proteinExistence type="predicted"/>
<reference evidence="2 3" key="1">
    <citation type="submission" date="2023-09" db="EMBL/GenBank/DDBJ databases">
        <title>Buttiauxella selenatireducens sp. nov., isolated from the rhizosphere of Cardamine hupingshanesis.</title>
        <authorList>
            <person name="Zhang S."/>
            <person name="Xu Z."/>
            <person name="Wang H."/>
            <person name="Guo Y."/>
        </authorList>
    </citation>
    <scope>NUCLEOTIDE SEQUENCE [LARGE SCALE GENOMIC DNA]</scope>
    <source>
        <strain evidence="2 3">R73</strain>
    </source>
</reference>
<name>A0ABY9S4P4_9ENTR</name>
<evidence type="ECO:0000256" key="1">
    <source>
        <dbReference type="SAM" id="SignalP"/>
    </source>
</evidence>
<organism evidence="2 3">
    <name type="scientific">Buttiauxella selenatireducens</name>
    <dbReference type="NCBI Taxonomy" id="3073902"/>
    <lineage>
        <taxon>Bacteria</taxon>
        <taxon>Pseudomonadati</taxon>
        <taxon>Pseudomonadota</taxon>
        <taxon>Gammaproteobacteria</taxon>
        <taxon>Enterobacterales</taxon>
        <taxon>Enterobacteriaceae</taxon>
        <taxon>Buttiauxella</taxon>
    </lineage>
</organism>
<evidence type="ECO:0008006" key="4">
    <source>
        <dbReference type="Google" id="ProtNLM"/>
    </source>
</evidence>
<keyword evidence="3" id="KW-1185">Reference proteome</keyword>
<dbReference type="RefSeq" id="WP_309874390.1">
    <property type="nucleotide sequence ID" value="NZ_CP133838.1"/>
</dbReference>
<sequence>MLKYKILGYIAIISILGVSQAYAECEAPPLPEEGAGYSVCKDWPAYDGQTITALSKIEPDPKLSEMEDGSGMYDLELSVVSTINGKPLANYSKASVFSSDAFRFDSLRIDTARYKLTSDLRAFGVRASFTGSSRPNPFYETWLSLYVREGNVIRPVLEKLVIESGSGEWDTNCAGEFSHTKRSLDMAKTRSHDFADVIVKSVTTDSKSWVENGDCKSKDTVGKTVLTTLRYNGQQYVVPEKMRGL</sequence>
<dbReference type="EMBL" id="CP133838">
    <property type="protein sequence ID" value="WMY72467.1"/>
    <property type="molecule type" value="Genomic_DNA"/>
</dbReference>
<feature type="chain" id="PRO_5047116875" description="Lipoprotein" evidence="1">
    <location>
        <begin position="24"/>
        <end position="245"/>
    </location>
</feature>
<protein>
    <recommendedName>
        <fullName evidence="4">Lipoprotein</fullName>
    </recommendedName>
</protein>
<feature type="signal peptide" evidence="1">
    <location>
        <begin position="1"/>
        <end position="23"/>
    </location>
</feature>
<keyword evidence="1" id="KW-0732">Signal</keyword>
<evidence type="ECO:0000313" key="2">
    <source>
        <dbReference type="EMBL" id="WMY72467.1"/>
    </source>
</evidence>
<evidence type="ECO:0000313" key="3">
    <source>
        <dbReference type="Proteomes" id="UP001246690"/>
    </source>
</evidence>